<evidence type="ECO:0000313" key="9">
    <source>
        <dbReference type="Proteomes" id="UP000015351"/>
    </source>
</evidence>
<dbReference type="CDD" id="cd00340">
    <property type="entry name" value="GSH_Peroxidase"/>
    <property type="match status" value="1"/>
</dbReference>
<dbReference type="PANTHER" id="PTHR11592">
    <property type="entry name" value="GLUTATHIONE PEROXIDASE"/>
    <property type="match status" value="1"/>
</dbReference>
<feature type="domain" description="Thioredoxin" evidence="7">
    <location>
        <begin position="12"/>
        <end position="170"/>
    </location>
</feature>
<comment type="caution">
    <text evidence="8">The sequence shown here is derived from an EMBL/GenBank/DDBJ whole genome shotgun (WGS) entry which is preliminary data.</text>
</comment>
<dbReference type="eggNOG" id="COG0386">
    <property type="taxonomic scope" value="Bacteria"/>
</dbReference>
<feature type="chain" id="PRO_5004555185" description="Glutathione peroxidase" evidence="6">
    <location>
        <begin position="21"/>
        <end position="172"/>
    </location>
</feature>
<dbReference type="AlphaFoldDB" id="S9QCE2"/>
<dbReference type="PRINTS" id="PR01011">
    <property type="entry name" value="GLUTPROXDASE"/>
</dbReference>
<dbReference type="EMBL" id="AONI01000010">
    <property type="protein sequence ID" value="EPX79081.1"/>
    <property type="molecule type" value="Genomic_DNA"/>
</dbReference>
<reference evidence="9" key="1">
    <citation type="journal article" date="2013" name="Stand. Genomic Sci.">
        <title>Genome sequence of the Litoreibacter arenae type strain (DSM 19593(T)), a member of the Roseobacter clade isolated from sea sand.</title>
        <authorList>
            <person name="Riedel T."/>
            <person name="Fiebig A."/>
            <person name="Petersen J."/>
            <person name="Gronow S."/>
            <person name="Kyrpides N.C."/>
            <person name="Goker M."/>
            <person name="Klenk H.P."/>
        </authorList>
    </citation>
    <scope>NUCLEOTIDE SEQUENCE [LARGE SCALE GENOMIC DNA]</scope>
    <source>
        <strain evidence="9">DSM 19593</strain>
    </source>
</reference>
<dbReference type="RefSeq" id="WP_021100461.1">
    <property type="nucleotide sequence ID" value="NZ_KE557306.1"/>
</dbReference>
<dbReference type="InterPro" id="IPR036249">
    <property type="entry name" value="Thioredoxin-like_sf"/>
</dbReference>
<dbReference type="Pfam" id="PF00255">
    <property type="entry name" value="GSHPx"/>
    <property type="match status" value="1"/>
</dbReference>
<evidence type="ECO:0000256" key="3">
    <source>
        <dbReference type="ARBA" id="ARBA00023002"/>
    </source>
</evidence>
<evidence type="ECO:0000256" key="2">
    <source>
        <dbReference type="ARBA" id="ARBA00022559"/>
    </source>
</evidence>
<comment type="similarity">
    <text evidence="1 5">Belongs to the glutathione peroxidase family.</text>
</comment>
<dbReference type="PROSITE" id="PS51355">
    <property type="entry name" value="GLUTATHIONE_PEROXID_3"/>
    <property type="match status" value="1"/>
</dbReference>
<dbReference type="Proteomes" id="UP000015351">
    <property type="component" value="Unassembled WGS sequence"/>
</dbReference>
<dbReference type="OrthoDB" id="9785502at2"/>
<keyword evidence="2 5" id="KW-0575">Peroxidase</keyword>
<dbReference type="PIRSF" id="PIRSF000303">
    <property type="entry name" value="Glutathion_perox"/>
    <property type="match status" value="1"/>
</dbReference>
<dbReference type="PANTHER" id="PTHR11592:SF78">
    <property type="entry name" value="GLUTATHIONE PEROXIDASE"/>
    <property type="match status" value="1"/>
</dbReference>
<evidence type="ECO:0000259" key="7">
    <source>
        <dbReference type="PROSITE" id="PS51352"/>
    </source>
</evidence>
<keyword evidence="9" id="KW-1185">Reference proteome</keyword>
<dbReference type="GO" id="GO:0034599">
    <property type="term" value="P:cellular response to oxidative stress"/>
    <property type="evidence" value="ECO:0007669"/>
    <property type="project" value="TreeGrafter"/>
</dbReference>
<accession>S9QCE2</accession>
<protein>
    <recommendedName>
        <fullName evidence="5">Glutathione peroxidase</fullName>
    </recommendedName>
</protein>
<evidence type="ECO:0000256" key="6">
    <source>
        <dbReference type="SAM" id="SignalP"/>
    </source>
</evidence>
<evidence type="ECO:0000256" key="5">
    <source>
        <dbReference type="RuleBase" id="RU000499"/>
    </source>
</evidence>
<gene>
    <name evidence="8" type="ORF">thalar_01900</name>
</gene>
<feature type="active site" evidence="4">
    <location>
        <position position="50"/>
    </location>
</feature>
<evidence type="ECO:0000256" key="4">
    <source>
        <dbReference type="PIRSR" id="PIRSR000303-1"/>
    </source>
</evidence>
<evidence type="ECO:0000256" key="1">
    <source>
        <dbReference type="ARBA" id="ARBA00006926"/>
    </source>
</evidence>
<keyword evidence="6" id="KW-0732">Signal</keyword>
<dbReference type="PROSITE" id="PS51352">
    <property type="entry name" value="THIOREDOXIN_2"/>
    <property type="match status" value="1"/>
</dbReference>
<name>S9QCE2_9RHOB</name>
<dbReference type="InterPro" id="IPR013766">
    <property type="entry name" value="Thioredoxin_domain"/>
</dbReference>
<proteinExistence type="inferred from homology"/>
<dbReference type="InterPro" id="IPR029759">
    <property type="entry name" value="GPX_AS"/>
</dbReference>
<dbReference type="STRING" id="1123360.thalar_01900"/>
<organism evidence="8 9">
    <name type="scientific">Litoreibacter arenae DSM 19593</name>
    <dbReference type="NCBI Taxonomy" id="1123360"/>
    <lineage>
        <taxon>Bacteria</taxon>
        <taxon>Pseudomonadati</taxon>
        <taxon>Pseudomonadota</taxon>
        <taxon>Alphaproteobacteria</taxon>
        <taxon>Rhodobacterales</taxon>
        <taxon>Roseobacteraceae</taxon>
        <taxon>Litoreibacter</taxon>
    </lineage>
</organism>
<dbReference type="HOGENOM" id="CLU_029507_1_2_5"/>
<sequence>MRALLSFATAVFLTLTPAFGFTFASIDGGKIDLDAWKGRPVLVANTASLCAFTKQYDGLQALYDTYRDKGLVVLAVPSDDFNQELATDEQVKEFCAVNFALDLPMTEVTRVRGTQAHPFYKDVKAQVGFSPRWNFNKVLLDGNGKVVATFGSGAKPMGNSIRSRIEALLAGS</sequence>
<dbReference type="SUPFAM" id="SSF52833">
    <property type="entry name" value="Thioredoxin-like"/>
    <property type="match status" value="1"/>
</dbReference>
<dbReference type="PATRIC" id="fig|1123360.3.peg.1881"/>
<dbReference type="PROSITE" id="PS00460">
    <property type="entry name" value="GLUTATHIONE_PEROXID_1"/>
    <property type="match status" value="1"/>
</dbReference>
<dbReference type="Gene3D" id="3.40.30.10">
    <property type="entry name" value="Glutaredoxin"/>
    <property type="match status" value="1"/>
</dbReference>
<dbReference type="GO" id="GO:0004601">
    <property type="term" value="F:peroxidase activity"/>
    <property type="evidence" value="ECO:0007669"/>
    <property type="project" value="UniProtKB-KW"/>
</dbReference>
<keyword evidence="3 5" id="KW-0560">Oxidoreductase</keyword>
<feature type="signal peptide" evidence="6">
    <location>
        <begin position="1"/>
        <end position="20"/>
    </location>
</feature>
<dbReference type="InterPro" id="IPR000889">
    <property type="entry name" value="Glutathione_peroxidase"/>
</dbReference>
<evidence type="ECO:0000313" key="8">
    <source>
        <dbReference type="EMBL" id="EPX79081.1"/>
    </source>
</evidence>